<sequence length="65" mass="7403">MGQSQDTRMVRMKSKVHKEARKDVLSVKTKQAARCGIKRDLGDDHAEEVARKTKKVSPQLQLNQL</sequence>
<accession>A0A6G1EYE0</accession>
<organism evidence="2 3">
    <name type="scientific">Oryza meyeriana var. granulata</name>
    <dbReference type="NCBI Taxonomy" id="110450"/>
    <lineage>
        <taxon>Eukaryota</taxon>
        <taxon>Viridiplantae</taxon>
        <taxon>Streptophyta</taxon>
        <taxon>Embryophyta</taxon>
        <taxon>Tracheophyta</taxon>
        <taxon>Spermatophyta</taxon>
        <taxon>Magnoliopsida</taxon>
        <taxon>Liliopsida</taxon>
        <taxon>Poales</taxon>
        <taxon>Poaceae</taxon>
        <taxon>BOP clade</taxon>
        <taxon>Oryzoideae</taxon>
        <taxon>Oryzeae</taxon>
        <taxon>Oryzinae</taxon>
        <taxon>Oryza</taxon>
        <taxon>Oryza meyeriana</taxon>
    </lineage>
</organism>
<evidence type="ECO:0000313" key="2">
    <source>
        <dbReference type="EMBL" id="KAF0929599.1"/>
    </source>
</evidence>
<dbReference type="EMBL" id="SPHZ02000002">
    <property type="protein sequence ID" value="KAF0929599.1"/>
    <property type="molecule type" value="Genomic_DNA"/>
</dbReference>
<dbReference type="AlphaFoldDB" id="A0A6G1EYE0"/>
<protein>
    <submittedName>
        <fullName evidence="2">Uncharacterized protein</fullName>
    </submittedName>
</protein>
<feature type="region of interest" description="Disordered" evidence="1">
    <location>
        <begin position="46"/>
        <end position="65"/>
    </location>
</feature>
<proteinExistence type="predicted"/>
<feature type="compositionally biased region" description="Polar residues" evidence="1">
    <location>
        <begin position="56"/>
        <end position="65"/>
    </location>
</feature>
<gene>
    <name evidence="2" type="ORF">E2562_022797</name>
</gene>
<keyword evidence="3" id="KW-1185">Reference proteome</keyword>
<feature type="region of interest" description="Disordered" evidence="1">
    <location>
        <begin position="1"/>
        <end position="27"/>
    </location>
</feature>
<dbReference type="Proteomes" id="UP000479710">
    <property type="component" value="Unassembled WGS sequence"/>
</dbReference>
<name>A0A6G1EYE0_9ORYZ</name>
<evidence type="ECO:0000313" key="3">
    <source>
        <dbReference type="Proteomes" id="UP000479710"/>
    </source>
</evidence>
<feature type="compositionally biased region" description="Basic residues" evidence="1">
    <location>
        <begin position="10"/>
        <end position="19"/>
    </location>
</feature>
<comment type="caution">
    <text evidence="2">The sequence shown here is derived from an EMBL/GenBank/DDBJ whole genome shotgun (WGS) entry which is preliminary data.</text>
</comment>
<reference evidence="2 3" key="1">
    <citation type="submission" date="2019-11" db="EMBL/GenBank/DDBJ databases">
        <title>Whole genome sequence of Oryza granulata.</title>
        <authorList>
            <person name="Li W."/>
        </authorList>
    </citation>
    <scope>NUCLEOTIDE SEQUENCE [LARGE SCALE GENOMIC DNA]</scope>
    <source>
        <strain evidence="3">cv. Menghai</strain>
        <tissue evidence="2">Leaf</tissue>
    </source>
</reference>
<evidence type="ECO:0000256" key="1">
    <source>
        <dbReference type="SAM" id="MobiDB-lite"/>
    </source>
</evidence>